<accession>A0A974DAG3</accession>
<gene>
    <name evidence="1" type="ORF">XELAEV_18016818mg</name>
</gene>
<sequence length="76" mass="8609">MGEVYGAFTSCLLLIVSRDCRPRHLFFTNDLSELQLLASSKKLQPVRGSWDLQFWTESQQVGATEFIVVTGDTRIT</sequence>
<organism evidence="1 2">
    <name type="scientific">Xenopus laevis</name>
    <name type="common">African clawed frog</name>
    <dbReference type="NCBI Taxonomy" id="8355"/>
    <lineage>
        <taxon>Eukaryota</taxon>
        <taxon>Metazoa</taxon>
        <taxon>Chordata</taxon>
        <taxon>Craniata</taxon>
        <taxon>Vertebrata</taxon>
        <taxon>Euteleostomi</taxon>
        <taxon>Amphibia</taxon>
        <taxon>Batrachia</taxon>
        <taxon>Anura</taxon>
        <taxon>Pipoidea</taxon>
        <taxon>Pipidae</taxon>
        <taxon>Xenopodinae</taxon>
        <taxon>Xenopus</taxon>
        <taxon>Xenopus</taxon>
    </lineage>
</organism>
<proteinExistence type="predicted"/>
<evidence type="ECO:0000313" key="2">
    <source>
        <dbReference type="Proteomes" id="UP000694892"/>
    </source>
</evidence>
<dbReference type="EMBL" id="CM004470">
    <property type="protein sequence ID" value="OCT88192.1"/>
    <property type="molecule type" value="Genomic_DNA"/>
</dbReference>
<protein>
    <submittedName>
        <fullName evidence="1">Uncharacterized protein</fullName>
    </submittedName>
</protein>
<dbReference type="AlphaFoldDB" id="A0A974DAG3"/>
<evidence type="ECO:0000313" key="1">
    <source>
        <dbReference type="EMBL" id="OCT88192.1"/>
    </source>
</evidence>
<name>A0A974DAG3_XENLA</name>
<reference evidence="2" key="1">
    <citation type="journal article" date="2016" name="Nature">
        <title>Genome evolution in the allotetraploid frog Xenopus laevis.</title>
        <authorList>
            <person name="Session A.M."/>
            <person name="Uno Y."/>
            <person name="Kwon T."/>
            <person name="Chapman J.A."/>
            <person name="Toyoda A."/>
            <person name="Takahashi S."/>
            <person name="Fukui A."/>
            <person name="Hikosaka A."/>
            <person name="Suzuki A."/>
            <person name="Kondo M."/>
            <person name="van Heeringen S.J."/>
            <person name="Quigley I."/>
            <person name="Heinz S."/>
            <person name="Ogino H."/>
            <person name="Ochi H."/>
            <person name="Hellsten U."/>
            <person name="Lyons J.B."/>
            <person name="Simakov O."/>
            <person name="Putnam N."/>
            <person name="Stites J."/>
            <person name="Kuroki Y."/>
            <person name="Tanaka T."/>
            <person name="Michiue T."/>
            <person name="Watanabe M."/>
            <person name="Bogdanovic O."/>
            <person name="Lister R."/>
            <person name="Georgiou G."/>
            <person name="Paranjpe S.S."/>
            <person name="van Kruijsbergen I."/>
            <person name="Shu S."/>
            <person name="Carlson J."/>
            <person name="Kinoshita T."/>
            <person name="Ohta Y."/>
            <person name="Mawaribuchi S."/>
            <person name="Jenkins J."/>
            <person name="Grimwood J."/>
            <person name="Schmutz J."/>
            <person name="Mitros T."/>
            <person name="Mozaffari S.V."/>
            <person name="Suzuki Y."/>
            <person name="Haramoto Y."/>
            <person name="Yamamoto T.S."/>
            <person name="Takagi C."/>
            <person name="Heald R."/>
            <person name="Miller K."/>
            <person name="Haudenschild C."/>
            <person name="Kitzman J."/>
            <person name="Nakayama T."/>
            <person name="Izutsu Y."/>
            <person name="Robert J."/>
            <person name="Fortriede J."/>
            <person name="Burns K."/>
            <person name="Lotay V."/>
            <person name="Karimi K."/>
            <person name="Yasuoka Y."/>
            <person name="Dichmann D.S."/>
            <person name="Flajnik M.F."/>
            <person name="Houston D.W."/>
            <person name="Shendure J."/>
            <person name="DuPasquier L."/>
            <person name="Vize P.D."/>
            <person name="Zorn A.M."/>
            <person name="Ito M."/>
            <person name="Marcotte E.M."/>
            <person name="Wallingford J.B."/>
            <person name="Ito Y."/>
            <person name="Asashima M."/>
            <person name="Ueno N."/>
            <person name="Matsuda Y."/>
            <person name="Veenstra G.J."/>
            <person name="Fujiyama A."/>
            <person name="Harland R.M."/>
            <person name="Taira M."/>
            <person name="Rokhsar D.S."/>
        </authorList>
    </citation>
    <scope>NUCLEOTIDE SEQUENCE [LARGE SCALE GENOMIC DNA]</scope>
    <source>
        <strain evidence="2">J</strain>
    </source>
</reference>
<dbReference type="Proteomes" id="UP000694892">
    <property type="component" value="Chromosome 3L"/>
</dbReference>